<organism evidence="10 11">
    <name type="scientific">Streptomyces lydicus</name>
    <dbReference type="NCBI Taxonomy" id="47763"/>
    <lineage>
        <taxon>Bacteria</taxon>
        <taxon>Bacillati</taxon>
        <taxon>Actinomycetota</taxon>
        <taxon>Actinomycetes</taxon>
        <taxon>Kitasatosporales</taxon>
        <taxon>Streptomycetaceae</taxon>
        <taxon>Streptomyces</taxon>
    </lineage>
</organism>
<dbReference type="GO" id="GO:0010041">
    <property type="term" value="P:response to iron(III) ion"/>
    <property type="evidence" value="ECO:0007669"/>
    <property type="project" value="TreeGrafter"/>
</dbReference>
<evidence type="ECO:0000256" key="3">
    <source>
        <dbReference type="ARBA" id="ARBA00022676"/>
    </source>
</evidence>
<keyword evidence="5 8" id="KW-0812">Transmembrane</keyword>
<reference evidence="10 11" key="1">
    <citation type="submission" date="2016-09" db="EMBL/GenBank/DDBJ databases">
        <title>Complete genome sequencing of Streptomyces lydicus 103 and metabolic pathways analysis of antibiotic biosynthesis.</title>
        <authorList>
            <person name="Jia N."/>
            <person name="Ding M.-Z."/>
            <person name="Gao F."/>
            <person name="Yuan Y.-J."/>
        </authorList>
    </citation>
    <scope>NUCLEOTIDE SEQUENCE [LARGE SCALE GENOMIC DNA]</scope>
    <source>
        <strain evidence="10 11">103</strain>
    </source>
</reference>
<keyword evidence="3" id="KW-0328">Glycosyltransferase</keyword>
<feature type="transmembrane region" description="Helical" evidence="8">
    <location>
        <begin position="191"/>
        <end position="212"/>
    </location>
</feature>
<dbReference type="EMBL" id="CP017157">
    <property type="protein sequence ID" value="AOP50338.1"/>
    <property type="molecule type" value="Genomic_DNA"/>
</dbReference>
<name>A0A1D7VV24_9ACTN</name>
<dbReference type="InterPro" id="IPR050297">
    <property type="entry name" value="LipidA_mod_glycosyltrf_83"/>
</dbReference>
<dbReference type="GO" id="GO:0005886">
    <property type="term" value="C:plasma membrane"/>
    <property type="evidence" value="ECO:0007669"/>
    <property type="project" value="UniProtKB-SubCell"/>
</dbReference>
<feature type="transmembrane region" description="Helical" evidence="8">
    <location>
        <begin position="302"/>
        <end position="325"/>
    </location>
</feature>
<keyword evidence="7 8" id="KW-0472">Membrane</keyword>
<keyword evidence="11" id="KW-1185">Reference proteome</keyword>
<sequence>MPLCAGPVLLALALGLWGLTREHSMWRDEAATWQVAHRPLAGTAHMVSQVDVVHGVYYAVMHEVFALFGDSLVTLRLPSVLATAAACALTTLTGARLSGRRAGVGAGLALAVVPAVQEYAQEGRSYALVLAFVALATRLLLAALRRPTALRWAGYAGAVLVAALLNWFSLLALVAHGVTMAWLRPDRARCTGWALAATGAVTGALPLILTSGEQADQVAWIKPLGWSTVLGVVITVTIAALCARMAGARLPEALPERLREGVREGVPHARVSLAAVALPLCAVPQIGLAVASLVKPLYLTRYVLFAYVGFALLVGVLLATLIGRVRAHPRVLLPAAAALAVLALLPIELRLRTAESRVDDVLAAAALVDRARHGADGVLYIPAARRDTALVSPHAFAGLRDLALAQGPVESGTLKGIEAAPRAVEQAVADARGIVLVTDAGPLRADSARDRAKLRALDEHFVRRSTSVERGRRVSVYERVR</sequence>
<evidence type="ECO:0000256" key="4">
    <source>
        <dbReference type="ARBA" id="ARBA00022679"/>
    </source>
</evidence>
<evidence type="ECO:0000256" key="7">
    <source>
        <dbReference type="ARBA" id="ARBA00023136"/>
    </source>
</evidence>
<dbReference type="PANTHER" id="PTHR33908">
    <property type="entry name" value="MANNOSYLTRANSFERASE YKCB-RELATED"/>
    <property type="match status" value="1"/>
</dbReference>
<feature type="transmembrane region" description="Helical" evidence="8">
    <location>
        <begin position="331"/>
        <end position="347"/>
    </location>
</feature>
<evidence type="ECO:0000259" key="9">
    <source>
        <dbReference type="Pfam" id="PF13231"/>
    </source>
</evidence>
<keyword evidence="4" id="KW-0808">Transferase</keyword>
<dbReference type="Pfam" id="PF13231">
    <property type="entry name" value="PMT_2"/>
    <property type="match status" value="1"/>
</dbReference>
<evidence type="ECO:0000256" key="5">
    <source>
        <dbReference type="ARBA" id="ARBA00022692"/>
    </source>
</evidence>
<evidence type="ECO:0000313" key="11">
    <source>
        <dbReference type="Proteomes" id="UP000094094"/>
    </source>
</evidence>
<protein>
    <recommendedName>
        <fullName evidence="9">Glycosyltransferase RgtA/B/C/D-like domain-containing protein</fullName>
    </recommendedName>
</protein>
<evidence type="ECO:0000256" key="6">
    <source>
        <dbReference type="ARBA" id="ARBA00022989"/>
    </source>
</evidence>
<dbReference type="InterPro" id="IPR038731">
    <property type="entry name" value="RgtA/B/C-like"/>
</dbReference>
<dbReference type="AlphaFoldDB" id="A0A1D7VV24"/>
<dbReference type="Proteomes" id="UP000094094">
    <property type="component" value="Chromosome"/>
</dbReference>
<evidence type="ECO:0000256" key="2">
    <source>
        <dbReference type="ARBA" id="ARBA00022475"/>
    </source>
</evidence>
<dbReference type="GO" id="GO:0009103">
    <property type="term" value="P:lipopolysaccharide biosynthetic process"/>
    <property type="evidence" value="ECO:0007669"/>
    <property type="project" value="UniProtKB-ARBA"/>
</dbReference>
<evidence type="ECO:0000313" key="10">
    <source>
        <dbReference type="EMBL" id="AOP50338.1"/>
    </source>
</evidence>
<keyword evidence="2" id="KW-1003">Cell membrane</keyword>
<dbReference type="KEGG" id="slc:SL103_32390"/>
<feature type="domain" description="Glycosyltransferase RgtA/B/C/D-like" evidence="9">
    <location>
        <begin position="60"/>
        <end position="207"/>
    </location>
</feature>
<evidence type="ECO:0000256" key="8">
    <source>
        <dbReference type="SAM" id="Phobius"/>
    </source>
</evidence>
<proteinExistence type="predicted"/>
<feature type="transmembrane region" description="Helical" evidence="8">
    <location>
        <begin position="156"/>
        <end position="179"/>
    </location>
</feature>
<gene>
    <name evidence="10" type="ORF">SL103_32390</name>
</gene>
<comment type="subcellular location">
    <subcellularLocation>
        <location evidence="1">Cell membrane</location>
        <topology evidence="1">Multi-pass membrane protein</topology>
    </subcellularLocation>
</comment>
<accession>A0A1D7VV24</accession>
<feature type="transmembrane region" description="Helical" evidence="8">
    <location>
        <begin position="267"/>
        <end position="290"/>
    </location>
</feature>
<evidence type="ECO:0000256" key="1">
    <source>
        <dbReference type="ARBA" id="ARBA00004651"/>
    </source>
</evidence>
<dbReference type="PANTHER" id="PTHR33908:SF3">
    <property type="entry name" value="UNDECAPRENYL PHOSPHATE-ALPHA-4-AMINO-4-DEOXY-L-ARABINOSE ARABINOSYL TRANSFERASE"/>
    <property type="match status" value="1"/>
</dbReference>
<keyword evidence="6 8" id="KW-1133">Transmembrane helix</keyword>
<dbReference type="GO" id="GO:0016763">
    <property type="term" value="F:pentosyltransferase activity"/>
    <property type="evidence" value="ECO:0007669"/>
    <property type="project" value="TreeGrafter"/>
</dbReference>
<feature type="transmembrane region" description="Helical" evidence="8">
    <location>
        <begin position="224"/>
        <end position="247"/>
    </location>
</feature>